<feature type="non-terminal residue" evidence="1">
    <location>
        <position position="1"/>
    </location>
</feature>
<organism evidence="1 2">
    <name type="scientific">Parnassius apollo</name>
    <name type="common">Apollo butterfly</name>
    <name type="synonym">Papilio apollo</name>
    <dbReference type="NCBI Taxonomy" id="110799"/>
    <lineage>
        <taxon>Eukaryota</taxon>
        <taxon>Metazoa</taxon>
        <taxon>Ecdysozoa</taxon>
        <taxon>Arthropoda</taxon>
        <taxon>Hexapoda</taxon>
        <taxon>Insecta</taxon>
        <taxon>Pterygota</taxon>
        <taxon>Neoptera</taxon>
        <taxon>Endopterygota</taxon>
        <taxon>Lepidoptera</taxon>
        <taxon>Glossata</taxon>
        <taxon>Ditrysia</taxon>
        <taxon>Papilionoidea</taxon>
        <taxon>Papilionidae</taxon>
        <taxon>Parnassiinae</taxon>
        <taxon>Parnassini</taxon>
        <taxon>Parnassius</taxon>
        <taxon>Parnassius</taxon>
    </lineage>
</organism>
<comment type="caution">
    <text evidence="1">The sequence shown here is derived from an EMBL/GenBank/DDBJ whole genome shotgun (WGS) entry which is preliminary data.</text>
</comment>
<proteinExistence type="predicted"/>
<dbReference type="AlphaFoldDB" id="A0A8S3XEG4"/>
<evidence type="ECO:0000313" key="1">
    <source>
        <dbReference type="EMBL" id="CAG5020819.1"/>
    </source>
</evidence>
<sequence length="24" mass="2829">RSCCIWYSTKSRHSNTKVLNCLDN</sequence>
<dbReference type="EMBL" id="CAJQZP010001141">
    <property type="protein sequence ID" value="CAG5020819.1"/>
    <property type="molecule type" value="Genomic_DNA"/>
</dbReference>
<name>A0A8S3XEG4_PARAO</name>
<reference evidence="1" key="1">
    <citation type="submission" date="2021-04" db="EMBL/GenBank/DDBJ databases">
        <authorList>
            <person name="Tunstrom K."/>
        </authorList>
    </citation>
    <scope>NUCLEOTIDE SEQUENCE</scope>
</reference>
<evidence type="ECO:0000313" key="2">
    <source>
        <dbReference type="Proteomes" id="UP000691718"/>
    </source>
</evidence>
<gene>
    <name evidence="1" type="ORF">PAPOLLO_LOCUS17359</name>
</gene>
<accession>A0A8S3XEG4</accession>
<dbReference type="Proteomes" id="UP000691718">
    <property type="component" value="Unassembled WGS sequence"/>
</dbReference>
<keyword evidence="2" id="KW-1185">Reference proteome</keyword>
<protein>
    <submittedName>
        <fullName evidence="1">(apollo) hypothetical protein</fullName>
    </submittedName>
</protein>